<gene>
    <name evidence="1" type="ORF">GA0061102_10717</name>
</gene>
<protein>
    <submittedName>
        <fullName evidence="1">Uncharacterized protein</fullName>
    </submittedName>
</protein>
<dbReference type="AlphaFoldDB" id="A0A1C3XA69"/>
<dbReference type="Proteomes" id="UP000199435">
    <property type="component" value="Unassembled WGS sequence"/>
</dbReference>
<accession>A0A1C3XA69</accession>
<dbReference type="EMBL" id="FMAH01000071">
    <property type="protein sequence ID" value="SCB49075.1"/>
    <property type="molecule type" value="Genomic_DNA"/>
</dbReference>
<reference evidence="2" key="1">
    <citation type="submission" date="2016-08" db="EMBL/GenBank/DDBJ databases">
        <authorList>
            <person name="Varghese N."/>
            <person name="Submissions Spin"/>
        </authorList>
    </citation>
    <scope>NUCLEOTIDE SEQUENCE [LARGE SCALE GENOMIC DNA]</scope>
    <source>
        <strain evidence="2">HAMBI 2971</strain>
    </source>
</reference>
<organism evidence="1 2">
    <name type="scientific">Rhizobium miluonense</name>
    <dbReference type="NCBI Taxonomy" id="411945"/>
    <lineage>
        <taxon>Bacteria</taxon>
        <taxon>Pseudomonadati</taxon>
        <taxon>Pseudomonadota</taxon>
        <taxon>Alphaproteobacteria</taxon>
        <taxon>Hyphomicrobiales</taxon>
        <taxon>Rhizobiaceae</taxon>
        <taxon>Rhizobium/Agrobacterium group</taxon>
        <taxon>Rhizobium</taxon>
    </lineage>
</organism>
<keyword evidence="2" id="KW-1185">Reference proteome</keyword>
<proteinExistence type="predicted"/>
<evidence type="ECO:0000313" key="1">
    <source>
        <dbReference type="EMBL" id="SCB49075.1"/>
    </source>
</evidence>
<name>A0A1C3XA69_9HYPH</name>
<evidence type="ECO:0000313" key="2">
    <source>
        <dbReference type="Proteomes" id="UP000199435"/>
    </source>
</evidence>
<sequence>MKRNGIAMKARRLSGEDEQWQVASELQADLWAELSKFKQDPPNPDEQIEIQRCRSFADKMIKLVHDQIASWANASGDASRSKS</sequence>
<dbReference type="RefSeq" id="WP_092856312.1">
    <property type="nucleotide sequence ID" value="NZ_FMAH01000071.1"/>
</dbReference>